<name>A0A7W7GFU5_9ACTN</name>
<reference evidence="1 2" key="1">
    <citation type="submission" date="2020-08" db="EMBL/GenBank/DDBJ databases">
        <title>Sequencing the genomes of 1000 actinobacteria strains.</title>
        <authorList>
            <person name="Klenk H.-P."/>
        </authorList>
    </citation>
    <scope>NUCLEOTIDE SEQUENCE [LARGE SCALE GENOMIC DNA]</scope>
    <source>
        <strain evidence="1 2">DSM 40483</strain>
    </source>
</reference>
<evidence type="ECO:0000313" key="1">
    <source>
        <dbReference type="EMBL" id="MBB4711469.1"/>
    </source>
</evidence>
<dbReference type="EMBL" id="JACHMS010000001">
    <property type="protein sequence ID" value="MBB4711469.1"/>
    <property type="molecule type" value="Genomic_DNA"/>
</dbReference>
<organism evidence="1 2">
    <name type="scientific">Streptomyces luteogriseus</name>
    <dbReference type="NCBI Taxonomy" id="68233"/>
    <lineage>
        <taxon>Bacteria</taxon>
        <taxon>Bacillati</taxon>
        <taxon>Actinomycetota</taxon>
        <taxon>Actinomycetes</taxon>
        <taxon>Kitasatosporales</taxon>
        <taxon>Streptomycetaceae</taxon>
        <taxon>Streptomyces</taxon>
    </lineage>
</organism>
<dbReference type="AlphaFoldDB" id="A0A7W7GFU5"/>
<evidence type="ECO:0000313" key="2">
    <source>
        <dbReference type="Proteomes" id="UP000565089"/>
    </source>
</evidence>
<dbReference type="Proteomes" id="UP000565089">
    <property type="component" value="Unassembled WGS sequence"/>
</dbReference>
<protein>
    <submittedName>
        <fullName evidence="1">Uncharacterized protein</fullName>
    </submittedName>
</protein>
<dbReference type="RefSeq" id="WP_184907811.1">
    <property type="nucleotide sequence ID" value="NZ_JACHMS010000001.1"/>
</dbReference>
<proteinExistence type="predicted"/>
<accession>A0A7W7GFU5</accession>
<comment type="caution">
    <text evidence="1">The sequence shown here is derived from an EMBL/GenBank/DDBJ whole genome shotgun (WGS) entry which is preliminary data.</text>
</comment>
<sequence length="121" mass="13375">MADAALHLLEDHGGDLGGLRQDAENDPQREGELLRHFANVDDDVVDAFFREAQLLWQELGPFADKKALDAADRLALGGSAGSLRSLVDDDRNSYGLIDSLVRIRREEDGYQKVRELVGQQG</sequence>
<keyword evidence="2" id="KW-1185">Reference proteome</keyword>
<dbReference type="GeneID" id="95793370"/>
<gene>
    <name evidence="1" type="ORF">BJ965_001351</name>
</gene>